<evidence type="ECO:0000313" key="2">
    <source>
        <dbReference type="Proteomes" id="UP000600101"/>
    </source>
</evidence>
<reference evidence="1" key="1">
    <citation type="submission" date="2020-08" db="EMBL/GenBank/DDBJ databases">
        <authorList>
            <person name="Hu Y."/>
            <person name="Nguyen S.V."/>
            <person name="Li F."/>
            <person name="Fanning S."/>
        </authorList>
    </citation>
    <scope>NUCLEOTIDE SEQUENCE</scope>
    <source>
        <strain evidence="1">SYSU D8009</strain>
    </source>
</reference>
<accession>A0A9X0UFD0</accession>
<gene>
    <name evidence="1" type="ORF">H7965_21085</name>
</gene>
<keyword evidence="2" id="KW-1185">Reference proteome</keyword>
<comment type="caution">
    <text evidence="1">The sequence shown here is derived from an EMBL/GenBank/DDBJ whole genome shotgun (WGS) entry which is preliminary data.</text>
</comment>
<evidence type="ECO:0000313" key="1">
    <source>
        <dbReference type="EMBL" id="MBC4017801.1"/>
    </source>
</evidence>
<proteinExistence type="predicted"/>
<dbReference type="RefSeq" id="WP_186772559.1">
    <property type="nucleotide sequence ID" value="NZ_JACOMF010000035.1"/>
</dbReference>
<dbReference type="EMBL" id="JACOMF010000035">
    <property type="protein sequence ID" value="MBC4017801.1"/>
    <property type="molecule type" value="Genomic_DNA"/>
</dbReference>
<dbReference type="Proteomes" id="UP000600101">
    <property type="component" value="Unassembled WGS sequence"/>
</dbReference>
<evidence type="ECO:0008006" key="3">
    <source>
        <dbReference type="Google" id="ProtNLM"/>
    </source>
</evidence>
<protein>
    <recommendedName>
        <fullName evidence="3">PepSY domain-containing protein</fullName>
    </recommendedName>
</protein>
<organism evidence="1 2">
    <name type="scientific">Siccirubricoccus deserti</name>
    <dbReference type="NCBI Taxonomy" id="2013562"/>
    <lineage>
        <taxon>Bacteria</taxon>
        <taxon>Pseudomonadati</taxon>
        <taxon>Pseudomonadota</taxon>
        <taxon>Alphaproteobacteria</taxon>
        <taxon>Acetobacterales</taxon>
        <taxon>Roseomonadaceae</taxon>
        <taxon>Siccirubricoccus</taxon>
    </lineage>
</organism>
<sequence>MDDSLVRLAMLMALVGLVPSAVALASDRRGEAGLQRITGVVETVGRERMQLRREDDRPVRVDAEDCAIRAVAGETVELLGQWDKDGEFEPRRMIRPDGAVVTCRDTPLDRDRLAQVAPVNAAAAIAAAGRAGYGTVTEVEWQHGAWRLRARDASGMPMRLLVDGWSGQVTSSPWR</sequence>
<name>A0A9X0UFD0_9PROT</name>
<dbReference type="AlphaFoldDB" id="A0A9X0UFD0"/>